<feature type="compositionally biased region" description="Polar residues" evidence="1">
    <location>
        <begin position="118"/>
        <end position="135"/>
    </location>
</feature>
<dbReference type="PROSITE" id="PS50888">
    <property type="entry name" value="BHLH"/>
    <property type="match status" value="1"/>
</dbReference>
<dbReference type="Proteomes" id="UP001642540">
    <property type="component" value="Unassembled WGS sequence"/>
</dbReference>
<feature type="region of interest" description="Disordered" evidence="1">
    <location>
        <begin position="118"/>
        <end position="159"/>
    </location>
</feature>
<sequence length="266" mass="29807">MNCQENTPRSSRYSEFSSDGWCAPDDYYNENYLPNDSHVAMSSGQQPPYSNYYEYQGVSGSTSGPTPSQPVSSFPQKRSPSEEMYSSASNRQDCYDPKSPSSASSSWNFHSFYQKNPSPTNSIIGSPGNPGSVSSKLPRPSFKRRTTANKKERRRTQSINNAFAELRDCIPNVPADTKLSKIKTLRLATSYIAYLSEVLTGDDPLRTPQAFTAELSKKMGRGDEKRRKELLMQELAGAGMKRNDDSRKSKGRTGWPQHVWALELQQ</sequence>
<reference evidence="3 4" key="1">
    <citation type="submission" date="2024-08" db="EMBL/GenBank/DDBJ databases">
        <authorList>
            <person name="Cucini C."/>
            <person name="Frati F."/>
        </authorList>
    </citation>
    <scope>NUCLEOTIDE SEQUENCE [LARGE SCALE GENOMIC DNA]</scope>
</reference>
<dbReference type="CDD" id="cd11466">
    <property type="entry name" value="bHLH_TS_HAND"/>
    <property type="match status" value="1"/>
</dbReference>
<gene>
    <name evidence="3" type="ORF">ODALV1_LOCUS4342</name>
</gene>
<dbReference type="Pfam" id="PF00010">
    <property type="entry name" value="HLH"/>
    <property type="match status" value="1"/>
</dbReference>
<feature type="domain" description="BHLH" evidence="2">
    <location>
        <begin position="143"/>
        <end position="195"/>
    </location>
</feature>
<keyword evidence="4" id="KW-1185">Reference proteome</keyword>
<evidence type="ECO:0000313" key="4">
    <source>
        <dbReference type="Proteomes" id="UP001642540"/>
    </source>
</evidence>
<proteinExistence type="predicted"/>
<evidence type="ECO:0000259" key="2">
    <source>
        <dbReference type="PROSITE" id="PS50888"/>
    </source>
</evidence>
<accession>A0ABP1PZ88</accession>
<dbReference type="InterPro" id="IPR036638">
    <property type="entry name" value="HLH_DNA-bd_sf"/>
</dbReference>
<dbReference type="Gene3D" id="4.10.280.10">
    <property type="entry name" value="Helix-loop-helix DNA-binding domain"/>
    <property type="match status" value="1"/>
</dbReference>
<feature type="compositionally biased region" description="Polar residues" evidence="1">
    <location>
        <begin position="74"/>
        <end position="92"/>
    </location>
</feature>
<dbReference type="EMBL" id="CAXLJM020000013">
    <property type="protein sequence ID" value="CAL8079350.1"/>
    <property type="molecule type" value="Genomic_DNA"/>
</dbReference>
<feature type="compositionally biased region" description="Polar residues" evidence="1">
    <location>
        <begin position="40"/>
        <end position="49"/>
    </location>
</feature>
<dbReference type="InterPro" id="IPR011598">
    <property type="entry name" value="bHLH_dom"/>
</dbReference>
<feature type="compositionally biased region" description="Low complexity" evidence="1">
    <location>
        <begin position="56"/>
        <end position="73"/>
    </location>
</feature>
<feature type="compositionally biased region" description="Polar residues" evidence="1">
    <location>
        <begin position="1"/>
        <end position="17"/>
    </location>
</feature>
<evidence type="ECO:0000313" key="3">
    <source>
        <dbReference type="EMBL" id="CAL8079350.1"/>
    </source>
</evidence>
<comment type="caution">
    <text evidence="3">The sequence shown here is derived from an EMBL/GenBank/DDBJ whole genome shotgun (WGS) entry which is preliminary data.</text>
</comment>
<dbReference type="InterPro" id="IPR050283">
    <property type="entry name" value="E-box_TF_Regulators"/>
</dbReference>
<dbReference type="PANTHER" id="PTHR23349:SF68">
    <property type="entry name" value="FI14601P"/>
    <property type="match status" value="1"/>
</dbReference>
<feature type="compositionally biased region" description="Basic residues" evidence="1">
    <location>
        <begin position="141"/>
        <end position="156"/>
    </location>
</feature>
<organism evidence="3 4">
    <name type="scientific">Orchesella dallaii</name>
    <dbReference type="NCBI Taxonomy" id="48710"/>
    <lineage>
        <taxon>Eukaryota</taxon>
        <taxon>Metazoa</taxon>
        <taxon>Ecdysozoa</taxon>
        <taxon>Arthropoda</taxon>
        <taxon>Hexapoda</taxon>
        <taxon>Collembola</taxon>
        <taxon>Entomobryomorpha</taxon>
        <taxon>Entomobryoidea</taxon>
        <taxon>Orchesellidae</taxon>
        <taxon>Orchesellinae</taxon>
        <taxon>Orchesella</taxon>
    </lineage>
</organism>
<feature type="region of interest" description="Disordered" evidence="1">
    <location>
        <begin position="33"/>
        <end position="101"/>
    </location>
</feature>
<dbReference type="PANTHER" id="PTHR23349">
    <property type="entry name" value="BASIC HELIX-LOOP-HELIX TRANSCRIPTION FACTOR, TWIST"/>
    <property type="match status" value="1"/>
</dbReference>
<dbReference type="SMART" id="SM00353">
    <property type="entry name" value="HLH"/>
    <property type="match status" value="1"/>
</dbReference>
<evidence type="ECO:0000256" key="1">
    <source>
        <dbReference type="SAM" id="MobiDB-lite"/>
    </source>
</evidence>
<name>A0ABP1PZ88_9HEXA</name>
<dbReference type="SUPFAM" id="SSF47459">
    <property type="entry name" value="HLH, helix-loop-helix DNA-binding domain"/>
    <property type="match status" value="1"/>
</dbReference>
<feature type="region of interest" description="Disordered" evidence="1">
    <location>
        <begin position="1"/>
        <end position="20"/>
    </location>
</feature>
<protein>
    <recommendedName>
        <fullName evidence="2">BHLH domain-containing protein</fullName>
    </recommendedName>
</protein>